<proteinExistence type="predicted"/>
<feature type="region of interest" description="Disordered" evidence="1">
    <location>
        <begin position="39"/>
        <end position="58"/>
    </location>
</feature>
<comment type="caution">
    <text evidence="3">The sequence shown here is derived from an EMBL/GenBank/DDBJ whole genome shotgun (WGS) entry which is preliminary data.</text>
</comment>
<feature type="compositionally biased region" description="Low complexity" evidence="1">
    <location>
        <begin position="125"/>
        <end position="145"/>
    </location>
</feature>
<name>A0ABQ9V5D9_SAGOE</name>
<keyword evidence="2" id="KW-0732">Signal</keyword>
<sequence length="164" mass="17855">MPRTETRSPGRTLRNPWRGFLPLTLALFVGAGHAQRDPLGRYEPAGGDANRLRRPGGSYPAAAAAKVYSLFREQDTTVAGLQPVERAQPGWGSPRRPTEAEARRPSRAHQSRRIQPPAQTRRSTPLGQQQPAPRARAAPALPRLGTPQRSEAAPPTPPRGRLMG</sequence>
<organism evidence="3 4">
    <name type="scientific">Saguinus oedipus</name>
    <name type="common">Cotton-top tamarin</name>
    <name type="synonym">Oedipomidas oedipus</name>
    <dbReference type="NCBI Taxonomy" id="9490"/>
    <lineage>
        <taxon>Eukaryota</taxon>
        <taxon>Metazoa</taxon>
        <taxon>Chordata</taxon>
        <taxon>Craniata</taxon>
        <taxon>Vertebrata</taxon>
        <taxon>Euteleostomi</taxon>
        <taxon>Mammalia</taxon>
        <taxon>Eutheria</taxon>
        <taxon>Euarchontoglires</taxon>
        <taxon>Primates</taxon>
        <taxon>Haplorrhini</taxon>
        <taxon>Platyrrhini</taxon>
        <taxon>Cebidae</taxon>
        <taxon>Callitrichinae</taxon>
        <taxon>Saguinus</taxon>
    </lineage>
</organism>
<gene>
    <name evidence="3" type="primary">LTBP2</name>
    <name evidence="3" type="ORF">P7K49_018317</name>
</gene>
<protein>
    <submittedName>
        <fullName evidence="3">Latent-transforming growth factor beta-binding protein 2</fullName>
    </submittedName>
</protein>
<reference evidence="3 4" key="1">
    <citation type="submission" date="2023-05" db="EMBL/GenBank/DDBJ databases">
        <title>B98-5 Cell Line De Novo Hybrid Assembly: An Optical Mapping Approach.</title>
        <authorList>
            <person name="Kananen K."/>
            <person name="Auerbach J.A."/>
            <person name="Kautto E."/>
            <person name="Blachly J.S."/>
        </authorList>
    </citation>
    <scope>NUCLEOTIDE SEQUENCE [LARGE SCALE GENOMIC DNA]</scope>
    <source>
        <strain evidence="3">B95-8</strain>
        <tissue evidence="3">Cell line</tissue>
    </source>
</reference>
<dbReference type="EMBL" id="JASSZA010000008">
    <property type="protein sequence ID" value="KAK2104461.1"/>
    <property type="molecule type" value="Genomic_DNA"/>
</dbReference>
<feature type="region of interest" description="Disordered" evidence="1">
    <location>
        <begin position="80"/>
        <end position="164"/>
    </location>
</feature>
<dbReference type="Proteomes" id="UP001266305">
    <property type="component" value="Unassembled WGS sequence"/>
</dbReference>
<feature type="signal peptide" evidence="2">
    <location>
        <begin position="1"/>
        <end position="34"/>
    </location>
</feature>
<evidence type="ECO:0000256" key="2">
    <source>
        <dbReference type="SAM" id="SignalP"/>
    </source>
</evidence>
<evidence type="ECO:0000313" key="3">
    <source>
        <dbReference type="EMBL" id="KAK2104461.1"/>
    </source>
</evidence>
<feature type="chain" id="PRO_5045632572" evidence="2">
    <location>
        <begin position="35"/>
        <end position="164"/>
    </location>
</feature>
<keyword evidence="4" id="KW-1185">Reference proteome</keyword>
<accession>A0ABQ9V5D9</accession>
<evidence type="ECO:0000313" key="4">
    <source>
        <dbReference type="Proteomes" id="UP001266305"/>
    </source>
</evidence>
<evidence type="ECO:0000256" key="1">
    <source>
        <dbReference type="SAM" id="MobiDB-lite"/>
    </source>
</evidence>